<feature type="domain" description="Shedu protein SduA C-terminal" evidence="1">
    <location>
        <begin position="48"/>
        <end position="151"/>
    </location>
</feature>
<dbReference type="Pfam" id="PF14082">
    <property type="entry name" value="SduA_C"/>
    <property type="match status" value="1"/>
</dbReference>
<evidence type="ECO:0000259" key="1">
    <source>
        <dbReference type="Pfam" id="PF14082"/>
    </source>
</evidence>
<dbReference type="InterPro" id="IPR025359">
    <property type="entry name" value="SduA_C"/>
</dbReference>
<proteinExistence type="predicted"/>
<dbReference type="EMBL" id="CP049142">
    <property type="protein sequence ID" value="QIE91406.1"/>
    <property type="molecule type" value="Genomic_DNA"/>
</dbReference>
<accession>A0A6G6J7L0</accession>
<protein>
    <submittedName>
        <fullName evidence="2">DUF4263 domain-containing protein</fullName>
    </submittedName>
</protein>
<dbReference type="AlphaFoldDB" id="A0A6G6J7L0"/>
<name>A0A6G6J7L0_PSENT</name>
<sequence>MPADFRFWPVFASRPFCVHRAKGCNWVFKSDAIDCSSKCNYAFREFGQPLAIVEIKKPSTPLMFSSTYRNEQVYGPHSHLSGAVTQVLYQQSALRNNWLYHQSQFRESKPDVIKCFVIAGATPSGEEQRRCFHIFRHACKDVEVVTFDELLAKLKLLLEHLKPLPPKRLIRRDWDKVFR</sequence>
<dbReference type="Proteomes" id="UP000501063">
    <property type="component" value="Plasmid pPniHBP1_1"/>
</dbReference>
<organism evidence="2 3">
    <name type="scientific">Pseudomonas nitroreducens</name>
    <dbReference type="NCBI Taxonomy" id="46680"/>
    <lineage>
        <taxon>Bacteria</taxon>
        <taxon>Pseudomonadati</taxon>
        <taxon>Pseudomonadota</taxon>
        <taxon>Gammaproteobacteria</taxon>
        <taxon>Pseudomonadales</taxon>
        <taxon>Pseudomonadaceae</taxon>
        <taxon>Pseudomonas</taxon>
    </lineage>
</organism>
<keyword evidence="2" id="KW-0614">Plasmid</keyword>
<evidence type="ECO:0000313" key="3">
    <source>
        <dbReference type="Proteomes" id="UP000501063"/>
    </source>
</evidence>
<dbReference type="KEGG" id="pnt:G5B91_34250"/>
<reference evidence="2 3" key="1">
    <citation type="submission" date="2020-02" db="EMBL/GenBank/DDBJ databases">
        <title>Integrative conjugative elements (ICEs) and plasmids drive adaptation of Pseudomonas nitroreducens strain HBP1 to wastewater environment.</title>
        <authorList>
            <person name="Sentchilo V."/>
            <person name="Carraro N."/>
            <person name="Bertelli C."/>
            <person name="van der Meer J.R."/>
        </authorList>
    </citation>
    <scope>NUCLEOTIDE SEQUENCE [LARGE SCALE GENOMIC DNA]</scope>
    <source>
        <strain evidence="2 3">HBP1</strain>
        <plasmid evidence="3">ppnihbp1_1</plasmid>
    </source>
</reference>
<gene>
    <name evidence="2" type="ORF">G5B91_34250</name>
</gene>
<evidence type="ECO:0000313" key="2">
    <source>
        <dbReference type="EMBL" id="QIE91406.1"/>
    </source>
</evidence>
<geneLocation type="plasmid" evidence="3">
    <name>ppnihbp1_1</name>
</geneLocation>